<evidence type="ECO:0000256" key="9">
    <source>
        <dbReference type="ARBA" id="ARBA00023306"/>
    </source>
</evidence>
<comment type="similarity">
    <text evidence="2 10">Belongs to the 'phage' integrase family. XerC subfamily.</text>
</comment>
<dbReference type="OrthoDB" id="9801717at2"/>
<evidence type="ECO:0000259" key="12">
    <source>
        <dbReference type="PROSITE" id="PS51898"/>
    </source>
</evidence>
<dbReference type="GO" id="GO:0007059">
    <property type="term" value="P:chromosome segregation"/>
    <property type="evidence" value="ECO:0007669"/>
    <property type="project" value="UniProtKB-UniRule"/>
</dbReference>
<name>A0A410M8H7_9BACI</name>
<feature type="active site" evidence="10">
    <location>
        <position position="148"/>
    </location>
</feature>
<dbReference type="Proteomes" id="UP000287756">
    <property type="component" value="Chromosome"/>
</dbReference>
<gene>
    <name evidence="10 14" type="primary">xerC</name>
    <name evidence="14" type="ORF">HLI_01730</name>
</gene>
<evidence type="ECO:0000256" key="3">
    <source>
        <dbReference type="ARBA" id="ARBA00022490"/>
    </source>
</evidence>
<evidence type="ECO:0000256" key="7">
    <source>
        <dbReference type="ARBA" id="ARBA00023125"/>
    </source>
</evidence>
<dbReference type="NCBIfam" id="TIGR02224">
    <property type="entry name" value="recomb_XerC"/>
    <property type="match status" value="1"/>
</dbReference>
<protein>
    <recommendedName>
        <fullName evidence="10 11">Tyrosine recombinase XerC</fullName>
    </recommendedName>
</protein>
<keyword evidence="3 10" id="KW-0963">Cytoplasm</keyword>
<dbReference type="CDD" id="cd00798">
    <property type="entry name" value="INT_XerDC_C"/>
    <property type="match status" value="1"/>
</dbReference>
<evidence type="ECO:0000256" key="4">
    <source>
        <dbReference type="ARBA" id="ARBA00022618"/>
    </source>
</evidence>
<feature type="domain" description="Core-binding (CB)" evidence="13">
    <location>
        <begin position="2"/>
        <end position="87"/>
    </location>
</feature>
<feature type="active site" evidence="10">
    <location>
        <position position="248"/>
    </location>
</feature>
<feature type="active site" evidence="10">
    <location>
        <position position="271"/>
    </location>
</feature>
<sequence length="302" mass="35096">MKSAHMYKKEFMEYLQIEKNASPLTIQHYGRDIDEFIEFMNSESITLLDCDYPDIRVFLSRQHEARFSRRSVSRKISSLRSFFRFLEREESVKYNPFLNVSLPREDVPIPEFFYEEELDQLFTISDLTTPLGQRNQALIELMYGTGIRVSECVKMEVGDLDFSLDTALVQGKGRKERYVPFGQFAGKALKSYIEEGRNELASKKQEDTKRLFLNAKGGPLTEDGVRLVLKKMVKDASLTVNIHPHKLRHSFATHLLNEGADLRSVQELLGHEHLSSTQIYTHVTKDRLRNVYMNSHPRANKR</sequence>
<dbReference type="SUPFAM" id="SSF56349">
    <property type="entry name" value="DNA breaking-rejoining enzymes"/>
    <property type="match status" value="1"/>
</dbReference>
<keyword evidence="9 10" id="KW-0131">Cell cycle</keyword>
<dbReference type="HAMAP" id="MF_01808">
    <property type="entry name" value="Recomb_XerC_XerD"/>
    <property type="match status" value="1"/>
</dbReference>
<keyword evidence="6 10" id="KW-0229">DNA integration</keyword>
<feature type="active site" evidence="10">
    <location>
        <position position="172"/>
    </location>
</feature>
<dbReference type="InterPro" id="IPR050090">
    <property type="entry name" value="Tyrosine_recombinase_XerCD"/>
</dbReference>
<evidence type="ECO:0000313" key="15">
    <source>
        <dbReference type="Proteomes" id="UP000287756"/>
    </source>
</evidence>
<dbReference type="GO" id="GO:0006313">
    <property type="term" value="P:DNA transposition"/>
    <property type="evidence" value="ECO:0007669"/>
    <property type="project" value="UniProtKB-UniRule"/>
</dbReference>
<dbReference type="NCBIfam" id="NF040815">
    <property type="entry name" value="recomb_XerA_Arch"/>
    <property type="match status" value="1"/>
</dbReference>
<dbReference type="PROSITE" id="PS51900">
    <property type="entry name" value="CB"/>
    <property type="match status" value="1"/>
</dbReference>
<dbReference type="AlphaFoldDB" id="A0A410M8H7"/>
<feature type="domain" description="Tyr recombinase" evidence="12">
    <location>
        <begin position="108"/>
        <end position="293"/>
    </location>
</feature>
<feature type="active site" evidence="10">
    <location>
        <position position="245"/>
    </location>
</feature>
<dbReference type="InterPro" id="IPR002104">
    <property type="entry name" value="Integrase_catalytic"/>
</dbReference>
<reference evidence="14 15" key="1">
    <citation type="submission" date="2018-01" db="EMBL/GenBank/DDBJ databases">
        <title>The whole genome sequencing and assembly of Halobacillus litoralis ERB031 strain.</title>
        <authorList>
            <person name="Lee S.-J."/>
            <person name="Park M.-K."/>
            <person name="Kim J.-Y."/>
            <person name="Lee Y.-J."/>
            <person name="Yi H."/>
            <person name="Bahn Y.-S."/>
            <person name="Kim J.F."/>
            <person name="Lee D.-W."/>
        </authorList>
    </citation>
    <scope>NUCLEOTIDE SEQUENCE [LARGE SCALE GENOMIC DNA]</scope>
    <source>
        <strain evidence="14 15">ERB 031</strain>
    </source>
</reference>
<dbReference type="KEGG" id="hli:HLI_01730"/>
<keyword evidence="7 10" id="KW-0238">DNA-binding</keyword>
<dbReference type="InterPro" id="IPR004107">
    <property type="entry name" value="Integrase_SAM-like_N"/>
</dbReference>
<comment type="subcellular location">
    <subcellularLocation>
        <location evidence="1 10">Cytoplasm</location>
    </subcellularLocation>
</comment>
<feature type="active site" description="O-(3'-phospho-DNA)-tyrosine intermediate" evidence="10">
    <location>
        <position position="280"/>
    </location>
</feature>
<organism evidence="14 15">
    <name type="scientific">Halobacillus litoralis</name>
    <dbReference type="NCBI Taxonomy" id="45668"/>
    <lineage>
        <taxon>Bacteria</taxon>
        <taxon>Bacillati</taxon>
        <taxon>Bacillota</taxon>
        <taxon>Bacilli</taxon>
        <taxon>Bacillales</taxon>
        <taxon>Bacillaceae</taxon>
        <taxon>Halobacillus</taxon>
    </lineage>
</organism>
<evidence type="ECO:0000313" key="14">
    <source>
        <dbReference type="EMBL" id="QAS51008.1"/>
    </source>
</evidence>
<dbReference type="InterPro" id="IPR023009">
    <property type="entry name" value="Tyrosine_recombinase_XerC/XerD"/>
</dbReference>
<dbReference type="PROSITE" id="PS51898">
    <property type="entry name" value="TYR_RECOMBINASE"/>
    <property type="match status" value="1"/>
</dbReference>
<dbReference type="GO" id="GO:0003677">
    <property type="term" value="F:DNA binding"/>
    <property type="evidence" value="ECO:0007669"/>
    <property type="project" value="UniProtKB-UniRule"/>
</dbReference>
<evidence type="ECO:0000256" key="5">
    <source>
        <dbReference type="ARBA" id="ARBA00022829"/>
    </source>
</evidence>
<proteinExistence type="inferred from homology"/>
<keyword evidence="5 10" id="KW-0159">Chromosome partition</keyword>
<dbReference type="PANTHER" id="PTHR30349">
    <property type="entry name" value="PHAGE INTEGRASE-RELATED"/>
    <property type="match status" value="1"/>
</dbReference>
<dbReference type="Pfam" id="PF00589">
    <property type="entry name" value="Phage_integrase"/>
    <property type="match status" value="1"/>
</dbReference>
<evidence type="ECO:0000256" key="8">
    <source>
        <dbReference type="ARBA" id="ARBA00023172"/>
    </source>
</evidence>
<accession>A0A410M8H7</accession>
<dbReference type="GO" id="GO:0005737">
    <property type="term" value="C:cytoplasm"/>
    <property type="evidence" value="ECO:0007669"/>
    <property type="project" value="UniProtKB-SubCell"/>
</dbReference>
<keyword evidence="8 10" id="KW-0233">DNA recombination</keyword>
<dbReference type="RefSeq" id="WP_128522772.1">
    <property type="nucleotide sequence ID" value="NZ_CP026118.1"/>
</dbReference>
<dbReference type="GO" id="GO:0009037">
    <property type="term" value="F:tyrosine-based site-specific recombinase activity"/>
    <property type="evidence" value="ECO:0007669"/>
    <property type="project" value="UniProtKB-UniRule"/>
</dbReference>
<evidence type="ECO:0000256" key="6">
    <source>
        <dbReference type="ARBA" id="ARBA00022908"/>
    </source>
</evidence>
<dbReference type="Gene3D" id="1.10.443.10">
    <property type="entry name" value="Intergrase catalytic core"/>
    <property type="match status" value="1"/>
</dbReference>
<dbReference type="PANTHER" id="PTHR30349:SF77">
    <property type="entry name" value="TYROSINE RECOMBINASE XERC"/>
    <property type="match status" value="1"/>
</dbReference>
<dbReference type="InterPro" id="IPR010998">
    <property type="entry name" value="Integrase_recombinase_N"/>
</dbReference>
<evidence type="ECO:0000256" key="1">
    <source>
        <dbReference type="ARBA" id="ARBA00004496"/>
    </source>
</evidence>
<keyword evidence="4 10" id="KW-0132">Cell division</keyword>
<dbReference type="Pfam" id="PF02899">
    <property type="entry name" value="Phage_int_SAM_1"/>
    <property type="match status" value="1"/>
</dbReference>
<dbReference type="EMBL" id="CP026118">
    <property type="protein sequence ID" value="QAS51008.1"/>
    <property type="molecule type" value="Genomic_DNA"/>
</dbReference>
<dbReference type="InterPro" id="IPR013762">
    <property type="entry name" value="Integrase-like_cat_sf"/>
</dbReference>
<evidence type="ECO:0000256" key="11">
    <source>
        <dbReference type="NCBIfam" id="TIGR02224"/>
    </source>
</evidence>
<dbReference type="NCBIfam" id="NF001399">
    <property type="entry name" value="PRK00283.1"/>
    <property type="match status" value="1"/>
</dbReference>
<comment type="function">
    <text evidence="10">Site-specific tyrosine recombinase, which acts by catalyzing the cutting and rejoining of the recombining DNA molecules. The XerC-XerD complex is essential to convert dimers of the bacterial chromosome into monomers to permit their segregation at cell division. It also contributes to the segregational stability of plasmids.</text>
</comment>
<dbReference type="GO" id="GO:0051301">
    <property type="term" value="P:cell division"/>
    <property type="evidence" value="ECO:0007669"/>
    <property type="project" value="UniProtKB-UniRule"/>
</dbReference>
<comment type="subunit">
    <text evidence="10">Forms a cyclic heterotetrameric complex composed of two molecules of XerC and two molecules of XerD.</text>
</comment>
<evidence type="ECO:0000259" key="13">
    <source>
        <dbReference type="PROSITE" id="PS51900"/>
    </source>
</evidence>
<dbReference type="InterPro" id="IPR044068">
    <property type="entry name" value="CB"/>
</dbReference>
<dbReference type="Gene3D" id="1.10.150.130">
    <property type="match status" value="1"/>
</dbReference>
<dbReference type="InterPro" id="IPR011931">
    <property type="entry name" value="Recomb_XerC"/>
</dbReference>
<dbReference type="InterPro" id="IPR011010">
    <property type="entry name" value="DNA_brk_join_enz"/>
</dbReference>
<evidence type="ECO:0000256" key="10">
    <source>
        <dbReference type="HAMAP-Rule" id="MF_01808"/>
    </source>
</evidence>
<evidence type="ECO:0000256" key="2">
    <source>
        <dbReference type="ARBA" id="ARBA00006657"/>
    </source>
</evidence>